<dbReference type="RefSeq" id="WP_074560428.1">
    <property type="nucleotide sequence ID" value="NZ_FNKE01000001.1"/>
</dbReference>
<accession>A0A1H0YMC0</accession>
<dbReference type="AlphaFoldDB" id="A0A1H0YMC0"/>
<protein>
    <submittedName>
        <fullName evidence="1">Uncharacterized protein</fullName>
    </submittedName>
</protein>
<sequence length="95" mass="11248">MKNEAGKVIVSKSQYANLIRHFRTVEDFKNKFNQLTYYDTLSTEASEYKRLKVAEHEYKFRVSIQKELHGAEAEITKDFQSVLDYIQEQLKVIVK</sequence>
<organism evidence="1 2">
    <name type="scientific">Streptococcus equinus</name>
    <name type="common">Streptococcus bovis</name>
    <dbReference type="NCBI Taxonomy" id="1335"/>
    <lineage>
        <taxon>Bacteria</taxon>
        <taxon>Bacillati</taxon>
        <taxon>Bacillota</taxon>
        <taxon>Bacilli</taxon>
        <taxon>Lactobacillales</taxon>
        <taxon>Streptococcaceae</taxon>
        <taxon>Streptococcus</taxon>
    </lineage>
</organism>
<dbReference type="Proteomes" id="UP000182870">
    <property type="component" value="Unassembled WGS sequence"/>
</dbReference>
<evidence type="ECO:0000313" key="1">
    <source>
        <dbReference type="EMBL" id="SDQ16325.1"/>
    </source>
</evidence>
<dbReference type="EMBL" id="FNKE01000001">
    <property type="protein sequence ID" value="SDQ16325.1"/>
    <property type="molecule type" value="Genomic_DNA"/>
</dbReference>
<reference evidence="1 2" key="1">
    <citation type="submission" date="2016-10" db="EMBL/GenBank/DDBJ databases">
        <authorList>
            <person name="de Groot N.N."/>
        </authorList>
    </citation>
    <scope>NUCLEOTIDE SEQUENCE [LARGE SCALE GENOMIC DNA]</scope>
    <source>
        <strain evidence="1 2">Sb05</strain>
    </source>
</reference>
<evidence type="ECO:0000313" key="2">
    <source>
        <dbReference type="Proteomes" id="UP000182870"/>
    </source>
</evidence>
<proteinExistence type="predicted"/>
<name>A0A1H0YMC0_STREI</name>
<gene>
    <name evidence="1" type="ORF">SAMN05216392_0751</name>
</gene>